<reference evidence="12 13" key="1">
    <citation type="submission" date="2016-04" db="EMBL/GenBank/DDBJ databases">
        <title>Genome analysis of Thermosulfurimonas dismutans, the first thermophilic sulfur-disproportionating bacterium of the phylum Thermodesulfobacteria.</title>
        <authorList>
            <person name="Mardanov A.V."/>
            <person name="Beletsky A.V."/>
            <person name="Kadnikov V.V."/>
            <person name="Slobodkin A.I."/>
            <person name="Ravin N.V."/>
        </authorList>
    </citation>
    <scope>NUCLEOTIDE SEQUENCE [LARGE SCALE GENOMIC DNA]</scope>
    <source>
        <strain evidence="12 13">S95</strain>
    </source>
</reference>
<proteinExistence type="inferred from homology"/>
<dbReference type="PANTHER" id="PTHR43284">
    <property type="entry name" value="ASPARAGINE SYNTHETASE (GLUTAMINE-HYDROLYZING)"/>
    <property type="match status" value="1"/>
</dbReference>
<keyword evidence="12" id="KW-0436">Ligase</keyword>
<dbReference type="PATRIC" id="fig|999894.6.peg.779"/>
<evidence type="ECO:0000256" key="4">
    <source>
        <dbReference type="ARBA" id="ARBA00022741"/>
    </source>
</evidence>
<keyword evidence="8" id="KW-0028">Amino-acid biosynthesis</keyword>
<keyword evidence="6 8" id="KW-0315">Glutamine amidotransferase</keyword>
<comment type="caution">
    <text evidence="12">The sequence shown here is derived from an EMBL/GenBank/DDBJ whole genome shotgun (WGS) entry which is preliminary data.</text>
</comment>
<dbReference type="OrthoDB" id="9763290at2"/>
<feature type="binding site" evidence="9">
    <location>
        <begin position="378"/>
        <end position="379"/>
    </location>
    <ligand>
        <name>ATP</name>
        <dbReference type="ChEBI" id="CHEBI:30616"/>
    </ligand>
</feature>
<dbReference type="SUPFAM" id="SSF56235">
    <property type="entry name" value="N-terminal nucleophile aminohydrolases (Ntn hydrolases)"/>
    <property type="match status" value="1"/>
</dbReference>
<evidence type="ECO:0000256" key="3">
    <source>
        <dbReference type="ARBA" id="ARBA00012737"/>
    </source>
</evidence>
<evidence type="ECO:0000256" key="8">
    <source>
        <dbReference type="PIRSR" id="PIRSR001589-1"/>
    </source>
</evidence>
<feature type="active site" description="For GATase activity" evidence="8">
    <location>
        <position position="2"/>
    </location>
</feature>
<evidence type="ECO:0000256" key="9">
    <source>
        <dbReference type="PIRSR" id="PIRSR001589-2"/>
    </source>
</evidence>
<dbReference type="AlphaFoldDB" id="A0A179D5X2"/>
<dbReference type="PANTHER" id="PTHR43284:SF1">
    <property type="entry name" value="ASPARAGINE SYNTHETASE"/>
    <property type="match status" value="1"/>
</dbReference>
<feature type="binding site" evidence="9">
    <location>
        <position position="114"/>
    </location>
    <ligand>
        <name>L-glutamine</name>
        <dbReference type="ChEBI" id="CHEBI:58359"/>
    </ligand>
</feature>
<dbReference type="Gene3D" id="3.60.20.10">
    <property type="entry name" value="Glutamine Phosphoribosylpyrophosphate, subunit 1, domain 1"/>
    <property type="match status" value="1"/>
</dbReference>
<dbReference type="InterPro" id="IPR033738">
    <property type="entry name" value="AsnB_N"/>
</dbReference>
<sequence length="640" mass="75292">MCGINGIVRFEERIETEEIKYMNRVIRHRGPDDEGMFLWNSNSFSVGLGHVRLAILDLSVRGHQPMGYSVEDDRVIWEEQDLHRADFVIVYNGEVYNYLELKEELGLLTETGTDTEVILKTYARFGPRCVERFNGMWSFCILDRRKGRLFCSRDRLGVKPFYYFWNGKEFIFSSELKGILAVKPLNSLENLDSEALELYFSLGFIPAPWSIYRGIQKLEARQNLFLDLATKRLWKSYYWELPDYDPLYDKKALIEEGKALIQDAVRIRMRSDVPVGAFLSGGLDSSSVVSMMRRFTDLSKLHTFSIGFEGKYDETPYIREGVEAFGTRHHHYYFKEPDFEKLLEIYSRVYDEPFGDYSGFPTYKVSEMARRHVTVVLSGDGGDEIFGGYWDHLNGYRMEILYKLPRWLRKLGAKIPARKNLNPSSNLYLLKEAFRLSLSPPERFFADSLPEDAYRPPIYREWTTEKLRFCLPKAGGSLAEALRIFDLLYNTLPDYFLTKVDRASMANALEVRSPFLDYRFVEFSQRIPTCWKVDLFKTKKLMREIIKDIVPEIIVQRSKQGFIPPIEEWILREKWLKSFLAQALGILEGLSFTLYKFLNYHTLFSKKFVLYRVYLIRTILFLDWYFNYIEHTGKTYVNIF</sequence>
<dbReference type="RefSeq" id="WP_068669496.1">
    <property type="nucleotide sequence ID" value="NZ_LWLG01000003.1"/>
</dbReference>
<dbReference type="Pfam" id="PF00733">
    <property type="entry name" value="Asn_synthase"/>
    <property type="match status" value="1"/>
</dbReference>
<organism evidence="12 13">
    <name type="scientific">Thermosulfurimonas dismutans</name>
    <dbReference type="NCBI Taxonomy" id="999894"/>
    <lineage>
        <taxon>Bacteria</taxon>
        <taxon>Pseudomonadati</taxon>
        <taxon>Thermodesulfobacteriota</taxon>
        <taxon>Thermodesulfobacteria</taxon>
        <taxon>Thermodesulfobacteriales</taxon>
        <taxon>Thermodesulfobacteriaceae</taxon>
        <taxon>Thermosulfurimonas</taxon>
    </lineage>
</organism>
<keyword evidence="8" id="KW-0061">Asparagine biosynthesis</keyword>
<dbReference type="SUPFAM" id="SSF52402">
    <property type="entry name" value="Adenine nucleotide alpha hydrolases-like"/>
    <property type="match status" value="1"/>
</dbReference>
<evidence type="ECO:0000256" key="5">
    <source>
        <dbReference type="ARBA" id="ARBA00022840"/>
    </source>
</evidence>
<comment type="similarity">
    <text evidence="2">Belongs to the asparagine synthetase family.</text>
</comment>
<keyword evidence="5 9" id="KW-0067">ATP-binding</keyword>
<feature type="domain" description="Glutamine amidotransferase type-2" evidence="11">
    <location>
        <begin position="2"/>
        <end position="229"/>
    </location>
</feature>
<keyword evidence="4 9" id="KW-0547">Nucleotide-binding</keyword>
<dbReference type="InterPro" id="IPR006426">
    <property type="entry name" value="Asn_synth_AEB"/>
</dbReference>
<dbReference type="Gene3D" id="3.40.50.620">
    <property type="entry name" value="HUPs"/>
    <property type="match status" value="1"/>
</dbReference>
<evidence type="ECO:0000256" key="10">
    <source>
        <dbReference type="PIRSR" id="PIRSR001589-3"/>
    </source>
</evidence>
<evidence type="ECO:0000259" key="11">
    <source>
        <dbReference type="PROSITE" id="PS51278"/>
    </source>
</evidence>
<dbReference type="InterPro" id="IPR014729">
    <property type="entry name" value="Rossmann-like_a/b/a_fold"/>
</dbReference>
<feature type="binding site" evidence="9">
    <location>
        <position position="306"/>
    </location>
    <ligand>
        <name>ATP</name>
        <dbReference type="ChEBI" id="CHEBI:30616"/>
    </ligand>
</feature>
<evidence type="ECO:0000256" key="7">
    <source>
        <dbReference type="ARBA" id="ARBA00048741"/>
    </source>
</evidence>
<evidence type="ECO:0000313" key="12">
    <source>
        <dbReference type="EMBL" id="OAQ21129.1"/>
    </source>
</evidence>
<dbReference type="CDD" id="cd00712">
    <property type="entry name" value="AsnB"/>
    <property type="match status" value="1"/>
</dbReference>
<dbReference type="GO" id="GO:0004066">
    <property type="term" value="F:asparagine synthase (glutamine-hydrolyzing) activity"/>
    <property type="evidence" value="ECO:0007669"/>
    <property type="project" value="UniProtKB-EC"/>
</dbReference>
<gene>
    <name evidence="12" type="ORF">TDIS_0781</name>
</gene>
<evidence type="ECO:0000313" key="13">
    <source>
        <dbReference type="Proteomes" id="UP000078390"/>
    </source>
</evidence>
<name>A0A179D5X2_9BACT</name>
<dbReference type="EMBL" id="LWLG01000003">
    <property type="protein sequence ID" value="OAQ21129.1"/>
    <property type="molecule type" value="Genomic_DNA"/>
</dbReference>
<dbReference type="Proteomes" id="UP000078390">
    <property type="component" value="Unassembled WGS sequence"/>
</dbReference>
<evidence type="ECO:0000256" key="2">
    <source>
        <dbReference type="ARBA" id="ARBA00005752"/>
    </source>
</evidence>
<keyword evidence="13" id="KW-1185">Reference proteome</keyword>
<protein>
    <recommendedName>
        <fullName evidence="3">asparagine synthase (glutamine-hydrolyzing)</fullName>
        <ecNumber evidence="3">6.3.5.4</ecNumber>
    </recommendedName>
</protein>
<evidence type="ECO:0000256" key="6">
    <source>
        <dbReference type="ARBA" id="ARBA00022962"/>
    </source>
</evidence>
<dbReference type="InterPro" id="IPR001962">
    <property type="entry name" value="Asn_synthase"/>
</dbReference>
<dbReference type="PROSITE" id="PS51278">
    <property type="entry name" value="GATASE_TYPE_2"/>
    <property type="match status" value="1"/>
</dbReference>
<accession>A0A179D5X2</accession>
<dbReference type="InterPro" id="IPR017932">
    <property type="entry name" value="GATase_2_dom"/>
</dbReference>
<dbReference type="Pfam" id="PF13522">
    <property type="entry name" value="GATase_6"/>
    <property type="match status" value="1"/>
</dbReference>
<dbReference type="EC" id="6.3.5.4" evidence="3"/>
<comment type="catalytic activity">
    <reaction evidence="7">
        <text>L-aspartate + L-glutamine + ATP + H2O = L-asparagine + L-glutamate + AMP + diphosphate + H(+)</text>
        <dbReference type="Rhea" id="RHEA:12228"/>
        <dbReference type="ChEBI" id="CHEBI:15377"/>
        <dbReference type="ChEBI" id="CHEBI:15378"/>
        <dbReference type="ChEBI" id="CHEBI:29985"/>
        <dbReference type="ChEBI" id="CHEBI:29991"/>
        <dbReference type="ChEBI" id="CHEBI:30616"/>
        <dbReference type="ChEBI" id="CHEBI:33019"/>
        <dbReference type="ChEBI" id="CHEBI:58048"/>
        <dbReference type="ChEBI" id="CHEBI:58359"/>
        <dbReference type="ChEBI" id="CHEBI:456215"/>
        <dbReference type="EC" id="6.3.5.4"/>
    </reaction>
</comment>
<dbReference type="CDD" id="cd01991">
    <property type="entry name" value="Asn_synthase_B_C"/>
    <property type="match status" value="1"/>
</dbReference>
<dbReference type="STRING" id="999894.TDIS_0781"/>
<comment type="pathway">
    <text evidence="1">Amino-acid biosynthesis; L-asparagine biosynthesis; L-asparagine from L-aspartate (L-Gln route): step 1/1.</text>
</comment>
<dbReference type="GO" id="GO:0005524">
    <property type="term" value="F:ATP binding"/>
    <property type="evidence" value="ECO:0007669"/>
    <property type="project" value="UniProtKB-KW"/>
</dbReference>
<dbReference type="NCBIfam" id="TIGR01536">
    <property type="entry name" value="asn_synth_AEB"/>
    <property type="match status" value="1"/>
</dbReference>
<feature type="site" description="Important for beta-aspartyl-AMP intermediate formation" evidence="10">
    <location>
        <position position="380"/>
    </location>
</feature>
<dbReference type="GO" id="GO:0006529">
    <property type="term" value="P:asparagine biosynthetic process"/>
    <property type="evidence" value="ECO:0007669"/>
    <property type="project" value="UniProtKB-KW"/>
</dbReference>
<dbReference type="InterPro" id="IPR029055">
    <property type="entry name" value="Ntn_hydrolases_N"/>
</dbReference>
<dbReference type="InterPro" id="IPR051786">
    <property type="entry name" value="ASN_synthetase/amidase"/>
</dbReference>
<dbReference type="GO" id="GO:0005829">
    <property type="term" value="C:cytosol"/>
    <property type="evidence" value="ECO:0007669"/>
    <property type="project" value="TreeGrafter"/>
</dbReference>
<evidence type="ECO:0000256" key="1">
    <source>
        <dbReference type="ARBA" id="ARBA00005187"/>
    </source>
</evidence>
<dbReference type="PIRSF" id="PIRSF001589">
    <property type="entry name" value="Asn_synthetase_glu-h"/>
    <property type="match status" value="1"/>
</dbReference>